<gene>
    <name evidence="1" type="ORF">Acy02nite_77160</name>
</gene>
<accession>A0A919IXF1</accession>
<evidence type="ECO:0000313" key="1">
    <source>
        <dbReference type="EMBL" id="GID69835.1"/>
    </source>
</evidence>
<dbReference type="Proteomes" id="UP000619479">
    <property type="component" value="Unassembled WGS sequence"/>
</dbReference>
<protein>
    <submittedName>
        <fullName evidence="1">Uncharacterized protein</fullName>
    </submittedName>
</protein>
<reference evidence="1" key="1">
    <citation type="submission" date="2021-01" db="EMBL/GenBank/DDBJ databases">
        <title>Whole genome shotgun sequence of Actinoplanes cyaneus NBRC 14990.</title>
        <authorList>
            <person name="Komaki H."/>
            <person name="Tamura T."/>
        </authorList>
    </citation>
    <scope>NUCLEOTIDE SEQUENCE</scope>
    <source>
        <strain evidence="1">NBRC 14990</strain>
    </source>
</reference>
<dbReference type="RefSeq" id="WP_203752774.1">
    <property type="nucleotide sequence ID" value="NZ_BAAAUC010000024.1"/>
</dbReference>
<organism evidence="1 2">
    <name type="scientific">Actinoplanes cyaneus</name>
    <dbReference type="NCBI Taxonomy" id="52696"/>
    <lineage>
        <taxon>Bacteria</taxon>
        <taxon>Bacillati</taxon>
        <taxon>Actinomycetota</taxon>
        <taxon>Actinomycetes</taxon>
        <taxon>Micromonosporales</taxon>
        <taxon>Micromonosporaceae</taxon>
        <taxon>Actinoplanes</taxon>
    </lineage>
</organism>
<evidence type="ECO:0000313" key="2">
    <source>
        <dbReference type="Proteomes" id="UP000619479"/>
    </source>
</evidence>
<dbReference type="EMBL" id="BOMH01000068">
    <property type="protein sequence ID" value="GID69835.1"/>
    <property type="molecule type" value="Genomic_DNA"/>
</dbReference>
<comment type="caution">
    <text evidence="1">The sequence shown here is derived from an EMBL/GenBank/DDBJ whole genome shotgun (WGS) entry which is preliminary data.</text>
</comment>
<name>A0A919IXF1_9ACTN</name>
<proteinExistence type="predicted"/>
<dbReference type="AlphaFoldDB" id="A0A919IXF1"/>
<keyword evidence="2" id="KW-1185">Reference proteome</keyword>
<sequence>MARRTTSTAGPAGLAALRSAIGRLVESDRIDAWVTGLPDEALIQFMAPLEMLSFQYYLDPPPHHRHLVKAARVTCESMHAVLDRCPPDLADALCRIDTELGRHPA</sequence>